<protein>
    <submittedName>
        <fullName evidence="1">Uncharacterized protein</fullName>
    </submittedName>
</protein>
<dbReference type="RefSeq" id="WP_188528113.1">
    <property type="nucleotide sequence ID" value="NZ_BMGR01000001.1"/>
</dbReference>
<dbReference type="Proteomes" id="UP000644756">
    <property type="component" value="Unassembled WGS sequence"/>
</dbReference>
<comment type="caution">
    <text evidence="1">The sequence shown here is derived from an EMBL/GenBank/DDBJ whole genome shotgun (WGS) entry which is preliminary data.</text>
</comment>
<keyword evidence="2" id="KW-1185">Reference proteome</keyword>
<organism evidence="1 2">
    <name type="scientific">Paenibacillus abyssi</name>
    <dbReference type="NCBI Taxonomy" id="1340531"/>
    <lineage>
        <taxon>Bacteria</taxon>
        <taxon>Bacillati</taxon>
        <taxon>Bacillota</taxon>
        <taxon>Bacilli</taxon>
        <taxon>Bacillales</taxon>
        <taxon>Paenibacillaceae</taxon>
        <taxon>Paenibacillus</taxon>
    </lineage>
</organism>
<reference evidence="1" key="1">
    <citation type="journal article" date="2014" name="Int. J. Syst. Evol. Microbiol.">
        <title>Complete genome sequence of Corynebacterium casei LMG S-19264T (=DSM 44701T), isolated from a smear-ripened cheese.</title>
        <authorList>
            <consortium name="US DOE Joint Genome Institute (JGI-PGF)"/>
            <person name="Walter F."/>
            <person name="Albersmeier A."/>
            <person name="Kalinowski J."/>
            <person name="Ruckert C."/>
        </authorList>
    </citation>
    <scope>NUCLEOTIDE SEQUENCE</scope>
    <source>
        <strain evidence="1">CGMCC 1.12987</strain>
    </source>
</reference>
<gene>
    <name evidence="1" type="ORF">GCM10010916_01800</name>
</gene>
<evidence type="ECO:0000313" key="2">
    <source>
        <dbReference type="Proteomes" id="UP000644756"/>
    </source>
</evidence>
<reference evidence="1" key="2">
    <citation type="submission" date="2020-09" db="EMBL/GenBank/DDBJ databases">
        <authorList>
            <person name="Sun Q."/>
            <person name="Zhou Y."/>
        </authorList>
    </citation>
    <scope>NUCLEOTIDE SEQUENCE</scope>
    <source>
        <strain evidence="1">CGMCC 1.12987</strain>
    </source>
</reference>
<name>A0A917CGX3_9BACL</name>
<evidence type="ECO:0000313" key="1">
    <source>
        <dbReference type="EMBL" id="GGF88160.1"/>
    </source>
</evidence>
<dbReference type="AlphaFoldDB" id="A0A917CGX3"/>
<proteinExistence type="predicted"/>
<sequence length="83" mass="8991">MDDRNERKISVGINVKSAASLPRLGAQLQAFFSAIEEYVGPADINLAVSVNPTPAAAIGPIEYPQEPPRDIEIIFVPDEGERD</sequence>
<dbReference type="EMBL" id="BMGR01000001">
    <property type="protein sequence ID" value="GGF88160.1"/>
    <property type="molecule type" value="Genomic_DNA"/>
</dbReference>
<accession>A0A917CGX3</accession>